<dbReference type="InterPro" id="IPR011333">
    <property type="entry name" value="SKP1/BTB/POZ_sf"/>
</dbReference>
<reference evidence="1" key="1">
    <citation type="journal article" date="2020" name="Stud. Mycol.">
        <title>101 Dothideomycetes genomes: a test case for predicting lifestyles and emergence of pathogens.</title>
        <authorList>
            <person name="Haridas S."/>
            <person name="Albert R."/>
            <person name="Binder M."/>
            <person name="Bloem J."/>
            <person name="Labutti K."/>
            <person name="Salamov A."/>
            <person name="Andreopoulos B."/>
            <person name="Baker S."/>
            <person name="Barry K."/>
            <person name="Bills G."/>
            <person name="Bluhm B."/>
            <person name="Cannon C."/>
            <person name="Castanera R."/>
            <person name="Culley D."/>
            <person name="Daum C."/>
            <person name="Ezra D."/>
            <person name="Gonzalez J."/>
            <person name="Henrissat B."/>
            <person name="Kuo A."/>
            <person name="Liang C."/>
            <person name="Lipzen A."/>
            <person name="Lutzoni F."/>
            <person name="Magnuson J."/>
            <person name="Mondo S."/>
            <person name="Nolan M."/>
            <person name="Ohm R."/>
            <person name="Pangilinan J."/>
            <person name="Park H.-J."/>
            <person name="Ramirez L."/>
            <person name="Alfaro M."/>
            <person name="Sun H."/>
            <person name="Tritt A."/>
            <person name="Yoshinaga Y."/>
            <person name="Zwiers L.-H."/>
            <person name="Turgeon B."/>
            <person name="Goodwin S."/>
            <person name="Spatafora J."/>
            <person name="Crous P."/>
            <person name="Grigoriev I."/>
        </authorList>
    </citation>
    <scope>NUCLEOTIDE SEQUENCE</scope>
    <source>
        <strain evidence="1">CBS 122681</strain>
    </source>
</reference>
<keyword evidence="2" id="KW-1185">Reference proteome</keyword>
<dbReference type="EMBL" id="MU004309">
    <property type="protein sequence ID" value="KAF2659095.1"/>
    <property type="molecule type" value="Genomic_DNA"/>
</dbReference>
<organism evidence="1 2">
    <name type="scientific">Lophiostoma macrostomum CBS 122681</name>
    <dbReference type="NCBI Taxonomy" id="1314788"/>
    <lineage>
        <taxon>Eukaryota</taxon>
        <taxon>Fungi</taxon>
        <taxon>Dikarya</taxon>
        <taxon>Ascomycota</taxon>
        <taxon>Pezizomycotina</taxon>
        <taxon>Dothideomycetes</taxon>
        <taxon>Pleosporomycetidae</taxon>
        <taxon>Pleosporales</taxon>
        <taxon>Lophiostomataceae</taxon>
        <taxon>Lophiostoma</taxon>
    </lineage>
</organism>
<evidence type="ECO:0000313" key="2">
    <source>
        <dbReference type="Proteomes" id="UP000799324"/>
    </source>
</evidence>
<evidence type="ECO:0008006" key="3">
    <source>
        <dbReference type="Google" id="ProtNLM"/>
    </source>
</evidence>
<protein>
    <recommendedName>
        <fullName evidence="3">BTB domain-containing protein</fullName>
    </recommendedName>
</protein>
<dbReference type="Gene3D" id="3.30.710.10">
    <property type="entry name" value="Potassium Channel Kv1.1, Chain A"/>
    <property type="match status" value="1"/>
</dbReference>
<proteinExistence type="predicted"/>
<accession>A0A6A6TGJ0</accession>
<dbReference type="Proteomes" id="UP000799324">
    <property type="component" value="Unassembled WGS sequence"/>
</dbReference>
<gene>
    <name evidence="1" type="ORF">K491DRAFT_712874</name>
</gene>
<sequence length="264" mass="30779">MSTLQVHMSAWAGLNNDTHLPPVEFQPRFQYETGETVTVALKYKEDGAPAVYCLPKQTLCRVSKFFRNAFQNPTFTEATDNVLHLEKVQAIDIETFDMFAHWILGGATILDNLVNWRREYRAYTAWMGTNDPPTNEDRTVESLRPASIWNFHCTFDAYCMGDYFQCPSFQNHCLGMMYFLDKRFNESSGYEPSLQWKFETAAYLEPVCHWDAYKVPYENQVLEIWDDVFVAIPKLRKQFLLRVNRGNIGMRIKPLGDYYVPGLE</sequence>
<dbReference type="AlphaFoldDB" id="A0A6A6TGJ0"/>
<evidence type="ECO:0000313" key="1">
    <source>
        <dbReference type="EMBL" id="KAF2659095.1"/>
    </source>
</evidence>
<name>A0A6A6TGJ0_9PLEO</name>